<comment type="caution">
    <text evidence="1">The sequence shown here is derived from an EMBL/GenBank/DDBJ whole genome shotgun (WGS) entry which is preliminary data.</text>
</comment>
<organism evidence="1 2">
    <name type="scientific">Candidatus Seongchinamella marina</name>
    <dbReference type="NCBI Taxonomy" id="2518990"/>
    <lineage>
        <taxon>Bacteria</taxon>
        <taxon>Pseudomonadati</taxon>
        <taxon>Pseudomonadota</taxon>
        <taxon>Gammaproteobacteria</taxon>
        <taxon>Cellvibrionales</taxon>
        <taxon>Halieaceae</taxon>
        <taxon>Seongchinamella</taxon>
    </lineage>
</organism>
<sequence>MTRYLITVGVILLLFIGTFGTFNYFVDPLLLYQQQGSSNATLNRVDQFDNMRFSKPYHVLEIKPDAIIIGSSRSGTIIPKHAQWRGLKGYNFSLPGMTLNEINRSVRHAHANHRLNKLMIGIDYQAVVSPLPISRSGYEPDRLVSSATGFRSATYLGQYLTDLQASLLSLDIASESLAALSPPGPRVRKYFSNGVWRSITNQLTGRGGYIFSAKNTLKTRDVTPFEADTNLAIYEELLRFCYSNNIDTRLFLTPTHVFVVDLWFGLASEALWRDTHRRLLAINETLATEYGRPAFTIRGFGNEAQVTDEPIYLARNIERAWFDDGVHYRAKMANGLMKGVWDTHSDFGQNLSSDNIDQYLDSIDALRVNFMRDNQELIAQLQAKISAQ</sequence>
<dbReference type="EMBL" id="SHNP01000005">
    <property type="protein sequence ID" value="MCX2974693.1"/>
    <property type="molecule type" value="Genomic_DNA"/>
</dbReference>
<evidence type="ECO:0000313" key="1">
    <source>
        <dbReference type="EMBL" id="MCX2974693.1"/>
    </source>
</evidence>
<name>A0ABT3SXG9_9GAMM</name>
<evidence type="ECO:0000313" key="2">
    <source>
        <dbReference type="Proteomes" id="UP001143307"/>
    </source>
</evidence>
<dbReference type="RefSeq" id="WP_279253424.1">
    <property type="nucleotide sequence ID" value="NZ_SHNP01000005.1"/>
</dbReference>
<reference evidence="1" key="1">
    <citation type="submission" date="2019-02" db="EMBL/GenBank/DDBJ databases">
        <authorList>
            <person name="Li S.-H."/>
        </authorList>
    </citation>
    <scope>NUCLEOTIDE SEQUENCE</scope>
    <source>
        <strain evidence="1">IMCC8485</strain>
    </source>
</reference>
<keyword evidence="2" id="KW-1185">Reference proteome</keyword>
<proteinExistence type="predicted"/>
<gene>
    <name evidence="1" type="ORF">EYC87_13955</name>
</gene>
<accession>A0ABT3SXG9</accession>
<dbReference type="Proteomes" id="UP001143307">
    <property type="component" value="Unassembled WGS sequence"/>
</dbReference>
<protein>
    <submittedName>
        <fullName evidence="1">Uncharacterized protein</fullName>
    </submittedName>
</protein>